<feature type="non-terminal residue" evidence="1">
    <location>
        <position position="1"/>
    </location>
</feature>
<dbReference type="OrthoDB" id="1334205at2759"/>
<proteinExistence type="predicted"/>
<evidence type="ECO:0000313" key="2">
    <source>
        <dbReference type="Proteomes" id="UP000759131"/>
    </source>
</evidence>
<protein>
    <submittedName>
        <fullName evidence="1">Uncharacterized protein</fullName>
    </submittedName>
</protein>
<dbReference type="EMBL" id="CAJPIZ010036923">
    <property type="protein sequence ID" value="CAG2121044.1"/>
    <property type="molecule type" value="Genomic_DNA"/>
</dbReference>
<dbReference type="EMBL" id="OC891498">
    <property type="protein sequence ID" value="CAD7646466.1"/>
    <property type="molecule type" value="Genomic_DNA"/>
</dbReference>
<keyword evidence="2" id="KW-1185">Reference proteome</keyword>
<sequence length="144" mass="16352">KYIPTCFIPQTYPGYKITKVEESPGGFTYVELSRETPSGFPNDIKSVSFRITHLTHNVLRIRVADLNHTRFEPPLPQLNLPKPVPMRHMYSVDPVGKGIITVRRISTNAPIFQTDLTKLVFADQFIQLKSLLSSHQVYGIGENK</sequence>
<accession>A0A7R9LRL0</accession>
<gene>
    <name evidence="1" type="ORF">OSB1V03_LOCUS20990</name>
</gene>
<dbReference type="SUPFAM" id="SSF74650">
    <property type="entry name" value="Galactose mutarotase-like"/>
    <property type="match status" value="1"/>
</dbReference>
<dbReference type="AlphaFoldDB" id="A0A7R9LRL0"/>
<evidence type="ECO:0000313" key="1">
    <source>
        <dbReference type="EMBL" id="CAD7646466.1"/>
    </source>
</evidence>
<feature type="non-terminal residue" evidence="1">
    <location>
        <position position="144"/>
    </location>
</feature>
<dbReference type="GO" id="GO:0005975">
    <property type="term" value="P:carbohydrate metabolic process"/>
    <property type="evidence" value="ECO:0007669"/>
    <property type="project" value="InterPro"/>
</dbReference>
<dbReference type="Proteomes" id="UP000759131">
    <property type="component" value="Unassembled WGS sequence"/>
</dbReference>
<reference evidence="1" key="1">
    <citation type="submission" date="2020-11" db="EMBL/GenBank/DDBJ databases">
        <authorList>
            <person name="Tran Van P."/>
        </authorList>
    </citation>
    <scope>NUCLEOTIDE SEQUENCE</scope>
</reference>
<dbReference type="InterPro" id="IPR011013">
    <property type="entry name" value="Gal_mutarotase_sf_dom"/>
</dbReference>
<dbReference type="GO" id="GO:0003824">
    <property type="term" value="F:catalytic activity"/>
    <property type="evidence" value="ECO:0007669"/>
    <property type="project" value="InterPro"/>
</dbReference>
<dbReference type="GO" id="GO:0030246">
    <property type="term" value="F:carbohydrate binding"/>
    <property type="evidence" value="ECO:0007669"/>
    <property type="project" value="InterPro"/>
</dbReference>
<name>A0A7R9LRL0_9ACAR</name>
<organism evidence="1">
    <name type="scientific">Medioppia subpectinata</name>
    <dbReference type="NCBI Taxonomy" id="1979941"/>
    <lineage>
        <taxon>Eukaryota</taxon>
        <taxon>Metazoa</taxon>
        <taxon>Ecdysozoa</taxon>
        <taxon>Arthropoda</taxon>
        <taxon>Chelicerata</taxon>
        <taxon>Arachnida</taxon>
        <taxon>Acari</taxon>
        <taxon>Acariformes</taxon>
        <taxon>Sarcoptiformes</taxon>
        <taxon>Oribatida</taxon>
        <taxon>Brachypylina</taxon>
        <taxon>Oppioidea</taxon>
        <taxon>Oppiidae</taxon>
        <taxon>Medioppia</taxon>
    </lineage>
</organism>
<dbReference type="Gene3D" id="2.60.40.1760">
    <property type="entry name" value="glycosyl hydrolase (family 31)"/>
    <property type="match status" value="1"/>
</dbReference>